<name>B8JCA0_ANAD2</name>
<sequence>MAGWKKICCAVDFSEPSRRAMHEAAELARLMRAELTLLHVYVSPPPAATDMLVAARDLGPMIAEEVAGTLAAWRADAERLVGAPVSTHVASGQPEDEISRFAAAHATDLLVVATHGRSGLRRLVLGSVAEAVARRAPCPVLVVRGGAEAVHQDLVVEAAQVH</sequence>
<dbReference type="HOGENOM" id="CLU_049301_11_2_7"/>
<dbReference type="SUPFAM" id="SSF52402">
    <property type="entry name" value="Adenine nucleotide alpha hydrolases-like"/>
    <property type="match status" value="1"/>
</dbReference>
<dbReference type="CDD" id="cd00293">
    <property type="entry name" value="USP-like"/>
    <property type="match status" value="1"/>
</dbReference>
<evidence type="ECO:0000313" key="4">
    <source>
        <dbReference type="EMBL" id="ACL65840.1"/>
    </source>
</evidence>
<evidence type="ECO:0000259" key="3">
    <source>
        <dbReference type="Pfam" id="PF00582"/>
    </source>
</evidence>
<dbReference type="PANTHER" id="PTHR46268">
    <property type="entry name" value="STRESS RESPONSE PROTEIN NHAX"/>
    <property type="match status" value="1"/>
</dbReference>
<gene>
    <name evidence="4" type="ordered locus">A2cp1_2502</name>
</gene>
<protein>
    <recommendedName>
        <fullName evidence="2">Universal stress protein</fullName>
    </recommendedName>
</protein>
<dbReference type="Gene3D" id="3.40.50.620">
    <property type="entry name" value="HUPs"/>
    <property type="match status" value="1"/>
</dbReference>
<dbReference type="GO" id="GO:0005737">
    <property type="term" value="C:cytoplasm"/>
    <property type="evidence" value="ECO:0007669"/>
    <property type="project" value="UniProtKB-SubCell"/>
</dbReference>
<feature type="domain" description="UspA" evidence="3">
    <location>
        <begin position="4"/>
        <end position="144"/>
    </location>
</feature>
<dbReference type="PRINTS" id="PR01438">
    <property type="entry name" value="UNVRSLSTRESS"/>
</dbReference>
<dbReference type="InterPro" id="IPR006016">
    <property type="entry name" value="UspA"/>
</dbReference>
<comment type="similarity">
    <text evidence="1 2">Belongs to the universal stress protein A family.</text>
</comment>
<dbReference type="EMBL" id="CP001359">
    <property type="protein sequence ID" value="ACL65840.1"/>
    <property type="molecule type" value="Genomic_DNA"/>
</dbReference>
<evidence type="ECO:0000256" key="2">
    <source>
        <dbReference type="PIRNR" id="PIRNR006276"/>
    </source>
</evidence>
<reference evidence="4" key="1">
    <citation type="submission" date="2009-01" db="EMBL/GenBank/DDBJ databases">
        <title>Complete sequence of Anaeromyxobacter dehalogenans 2CP-1.</title>
        <authorList>
            <consortium name="US DOE Joint Genome Institute"/>
            <person name="Lucas S."/>
            <person name="Copeland A."/>
            <person name="Lapidus A."/>
            <person name="Glavina del Rio T."/>
            <person name="Dalin E."/>
            <person name="Tice H."/>
            <person name="Bruce D."/>
            <person name="Goodwin L."/>
            <person name="Pitluck S."/>
            <person name="Saunders E."/>
            <person name="Brettin T."/>
            <person name="Detter J.C."/>
            <person name="Han C."/>
            <person name="Larimer F."/>
            <person name="Land M."/>
            <person name="Hauser L."/>
            <person name="Kyrpides N."/>
            <person name="Ovchinnikova G."/>
            <person name="Beliaev A.S."/>
            <person name="Richardson P."/>
        </authorList>
    </citation>
    <scope>NUCLEOTIDE SEQUENCE</scope>
    <source>
        <strain evidence="4">2CP-1</strain>
    </source>
</reference>
<dbReference type="KEGG" id="acp:A2cp1_2502"/>
<evidence type="ECO:0000256" key="1">
    <source>
        <dbReference type="ARBA" id="ARBA00008791"/>
    </source>
</evidence>
<dbReference type="PANTHER" id="PTHR46268:SF15">
    <property type="entry name" value="UNIVERSAL STRESS PROTEIN HP_0031"/>
    <property type="match status" value="1"/>
</dbReference>
<dbReference type="RefSeq" id="WP_012633636.1">
    <property type="nucleotide sequence ID" value="NC_011891.1"/>
</dbReference>
<comment type="subcellular location">
    <subcellularLocation>
        <location evidence="2">Cytoplasm</location>
    </subcellularLocation>
</comment>
<keyword evidence="5" id="KW-1185">Reference proteome</keyword>
<proteinExistence type="inferred from homology"/>
<dbReference type="PIRSF" id="PIRSF006276">
    <property type="entry name" value="UspA"/>
    <property type="match status" value="1"/>
</dbReference>
<evidence type="ECO:0000313" key="5">
    <source>
        <dbReference type="Proteomes" id="UP000007089"/>
    </source>
</evidence>
<dbReference type="InterPro" id="IPR014729">
    <property type="entry name" value="Rossmann-like_a/b/a_fold"/>
</dbReference>
<dbReference type="Pfam" id="PF00582">
    <property type="entry name" value="Usp"/>
    <property type="match status" value="1"/>
</dbReference>
<organism evidence="4 5">
    <name type="scientific">Anaeromyxobacter dehalogenans (strain ATCC BAA-258 / DSM 21875 / 2CP-1)</name>
    <dbReference type="NCBI Taxonomy" id="455488"/>
    <lineage>
        <taxon>Bacteria</taxon>
        <taxon>Pseudomonadati</taxon>
        <taxon>Myxococcota</taxon>
        <taxon>Myxococcia</taxon>
        <taxon>Myxococcales</taxon>
        <taxon>Cystobacterineae</taxon>
        <taxon>Anaeromyxobacteraceae</taxon>
        <taxon>Anaeromyxobacter</taxon>
    </lineage>
</organism>
<dbReference type="InterPro" id="IPR006015">
    <property type="entry name" value="Universal_stress_UspA"/>
</dbReference>
<dbReference type="AlphaFoldDB" id="B8JCA0"/>
<keyword evidence="2" id="KW-0963">Cytoplasm</keyword>
<dbReference type="Proteomes" id="UP000007089">
    <property type="component" value="Chromosome"/>
</dbReference>
<accession>B8JCA0</accession>